<dbReference type="InterPro" id="IPR005302">
    <property type="entry name" value="MoCF_Sase_C"/>
</dbReference>
<dbReference type="PROSITE" id="PS51340">
    <property type="entry name" value="MOSC"/>
    <property type="match status" value="1"/>
</dbReference>
<dbReference type="EMBL" id="PYLO01000004">
    <property type="protein sequence ID" value="PST36499.1"/>
    <property type="molecule type" value="Genomic_DNA"/>
</dbReference>
<name>A0A2T3FMJ4_9CLOT</name>
<dbReference type="GO" id="GO:0003824">
    <property type="term" value="F:catalytic activity"/>
    <property type="evidence" value="ECO:0007669"/>
    <property type="project" value="InterPro"/>
</dbReference>
<accession>A0A2T3FMJ4</accession>
<feature type="domain" description="MOSC" evidence="1">
    <location>
        <begin position="18"/>
        <end position="144"/>
    </location>
</feature>
<reference evidence="2 3" key="1">
    <citation type="submission" date="2018-03" db="EMBL/GenBank/DDBJ databases">
        <title>Lachnoclostridium SNUG30386 gen.nov., sp.nov., isolated from human faeces.</title>
        <authorList>
            <person name="Seo B."/>
            <person name="Jeon K."/>
            <person name="Ko G."/>
        </authorList>
    </citation>
    <scope>NUCLEOTIDE SEQUENCE [LARGE SCALE GENOMIC DNA]</scope>
    <source>
        <strain evidence="2 3">SNUG30386</strain>
    </source>
</reference>
<dbReference type="AlphaFoldDB" id="A0A2T3FMJ4"/>
<dbReference type="SUPFAM" id="SSF50800">
    <property type="entry name" value="PK beta-barrel domain-like"/>
    <property type="match status" value="1"/>
</dbReference>
<dbReference type="InterPro" id="IPR011037">
    <property type="entry name" value="Pyrv_Knase-like_insert_dom_sf"/>
</dbReference>
<sequence>MGAVVRELYVFRQRGQPGEAVESAWFRRGIGMEGDRHAAGGERQTSLLAGEARDWMEKQTEPGLCFRRYKANLITEGIDTTQLNTGDLLAAGGAVFRVSGYGKKCFPECIYHEKGVFCRLSAGAIFLEVIRDGYVSVSDEIMKLGKKEEL</sequence>
<gene>
    <name evidence="2" type="ORF">C7U56_11955</name>
</gene>
<evidence type="ECO:0000313" key="2">
    <source>
        <dbReference type="EMBL" id="PST36499.1"/>
    </source>
</evidence>
<dbReference type="Gene3D" id="2.40.33.20">
    <property type="entry name" value="PK beta-barrel domain-like"/>
    <property type="match status" value="1"/>
</dbReference>
<dbReference type="GO" id="GO:0030170">
    <property type="term" value="F:pyridoxal phosphate binding"/>
    <property type="evidence" value="ECO:0007669"/>
    <property type="project" value="InterPro"/>
</dbReference>
<dbReference type="Proteomes" id="UP000241048">
    <property type="component" value="Unassembled WGS sequence"/>
</dbReference>
<evidence type="ECO:0000259" key="1">
    <source>
        <dbReference type="PROSITE" id="PS51340"/>
    </source>
</evidence>
<comment type="caution">
    <text evidence="2">The sequence shown here is derived from an EMBL/GenBank/DDBJ whole genome shotgun (WGS) entry which is preliminary data.</text>
</comment>
<evidence type="ECO:0000313" key="3">
    <source>
        <dbReference type="Proteomes" id="UP000241048"/>
    </source>
</evidence>
<organism evidence="2 3">
    <name type="scientific">Clostridium fessum</name>
    <dbReference type="NCBI Taxonomy" id="2126740"/>
    <lineage>
        <taxon>Bacteria</taxon>
        <taxon>Bacillati</taxon>
        <taxon>Bacillota</taxon>
        <taxon>Clostridia</taxon>
        <taxon>Eubacteriales</taxon>
        <taxon>Clostridiaceae</taxon>
        <taxon>Clostridium</taxon>
    </lineage>
</organism>
<keyword evidence="3" id="KW-1185">Reference proteome</keyword>
<dbReference type="GeneID" id="79841011"/>
<dbReference type="RefSeq" id="WP_022360327.1">
    <property type="nucleotide sequence ID" value="NZ_DBFVRN010000011.1"/>
</dbReference>
<dbReference type="Pfam" id="PF03473">
    <property type="entry name" value="MOSC"/>
    <property type="match status" value="1"/>
</dbReference>
<proteinExistence type="predicted"/>
<dbReference type="GO" id="GO:0030151">
    <property type="term" value="F:molybdenum ion binding"/>
    <property type="evidence" value="ECO:0007669"/>
    <property type="project" value="InterPro"/>
</dbReference>
<protein>
    <recommendedName>
        <fullName evidence="1">MOSC domain-containing protein</fullName>
    </recommendedName>
</protein>